<proteinExistence type="predicted"/>
<sequence>MQLEPRTAQPATVRLVLWKTSAVAWCKANMDGSVTHDSAACGGLFRDYTARFWG</sequence>
<organism evidence="1 2">
    <name type="scientific">Trifolium medium</name>
    <dbReference type="NCBI Taxonomy" id="97028"/>
    <lineage>
        <taxon>Eukaryota</taxon>
        <taxon>Viridiplantae</taxon>
        <taxon>Streptophyta</taxon>
        <taxon>Embryophyta</taxon>
        <taxon>Tracheophyta</taxon>
        <taxon>Spermatophyta</taxon>
        <taxon>Magnoliopsida</taxon>
        <taxon>eudicotyledons</taxon>
        <taxon>Gunneridae</taxon>
        <taxon>Pentapetalae</taxon>
        <taxon>rosids</taxon>
        <taxon>fabids</taxon>
        <taxon>Fabales</taxon>
        <taxon>Fabaceae</taxon>
        <taxon>Papilionoideae</taxon>
        <taxon>50 kb inversion clade</taxon>
        <taxon>NPAAA clade</taxon>
        <taxon>Hologalegina</taxon>
        <taxon>IRL clade</taxon>
        <taxon>Trifolieae</taxon>
        <taxon>Trifolium</taxon>
    </lineage>
</organism>
<dbReference type="Proteomes" id="UP000265520">
    <property type="component" value="Unassembled WGS sequence"/>
</dbReference>
<evidence type="ECO:0000313" key="1">
    <source>
        <dbReference type="EMBL" id="MCI24344.1"/>
    </source>
</evidence>
<protein>
    <submittedName>
        <fullName evidence="1">Uncharacterized protein</fullName>
    </submittedName>
</protein>
<reference evidence="1 2" key="1">
    <citation type="journal article" date="2018" name="Front. Plant Sci.">
        <title>Red Clover (Trifolium pratense) and Zigzag Clover (T. medium) - A Picture of Genomic Similarities and Differences.</title>
        <authorList>
            <person name="Dluhosova J."/>
            <person name="Istvanek J."/>
            <person name="Nedelnik J."/>
            <person name="Repkova J."/>
        </authorList>
    </citation>
    <scope>NUCLEOTIDE SEQUENCE [LARGE SCALE GENOMIC DNA]</scope>
    <source>
        <strain evidence="2">cv. 10/8</strain>
        <tissue evidence="1">Leaf</tissue>
    </source>
</reference>
<dbReference type="AlphaFoldDB" id="A0A392QKD0"/>
<name>A0A392QKD0_9FABA</name>
<dbReference type="EMBL" id="LXQA010140904">
    <property type="protein sequence ID" value="MCI24344.1"/>
    <property type="molecule type" value="Genomic_DNA"/>
</dbReference>
<comment type="caution">
    <text evidence="1">The sequence shown here is derived from an EMBL/GenBank/DDBJ whole genome shotgun (WGS) entry which is preliminary data.</text>
</comment>
<keyword evidence="2" id="KW-1185">Reference proteome</keyword>
<evidence type="ECO:0000313" key="2">
    <source>
        <dbReference type="Proteomes" id="UP000265520"/>
    </source>
</evidence>
<accession>A0A392QKD0</accession>